<comment type="caution">
    <text evidence="8">The sequence shown here is derived from an EMBL/GenBank/DDBJ whole genome shotgun (WGS) entry which is preliminary data.</text>
</comment>
<keyword evidence="5" id="KW-0472">Membrane</keyword>
<keyword evidence="3" id="KW-0378">Hydrolase</keyword>
<dbReference type="CDD" id="cd05471">
    <property type="entry name" value="pepsin_like"/>
    <property type="match status" value="1"/>
</dbReference>
<dbReference type="PANTHER" id="PTHR47966:SF51">
    <property type="entry name" value="BETA-SITE APP-CLEAVING ENZYME, ISOFORM A-RELATED"/>
    <property type="match status" value="1"/>
</dbReference>
<reference evidence="8" key="1">
    <citation type="submission" date="2023-03" db="EMBL/GenBank/DDBJ databases">
        <title>Massive genome expansion in bonnet fungi (Mycena s.s.) driven by repeated elements and novel gene families across ecological guilds.</title>
        <authorList>
            <consortium name="Lawrence Berkeley National Laboratory"/>
            <person name="Harder C.B."/>
            <person name="Miyauchi S."/>
            <person name="Viragh M."/>
            <person name="Kuo A."/>
            <person name="Thoen E."/>
            <person name="Andreopoulos B."/>
            <person name="Lu D."/>
            <person name="Skrede I."/>
            <person name="Drula E."/>
            <person name="Henrissat B."/>
            <person name="Morin E."/>
            <person name="Kohler A."/>
            <person name="Barry K."/>
            <person name="LaButti K."/>
            <person name="Morin E."/>
            <person name="Salamov A."/>
            <person name="Lipzen A."/>
            <person name="Mereny Z."/>
            <person name="Hegedus B."/>
            <person name="Baldrian P."/>
            <person name="Stursova M."/>
            <person name="Weitz H."/>
            <person name="Taylor A."/>
            <person name="Grigoriev I.V."/>
            <person name="Nagy L.G."/>
            <person name="Martin F."/>
            <person name="Kauserud H."/>
        </authorList>
    </citation>
    <scope>NUCLEOTIDE SEQUENCE</scope>
    <source>
        <strain evidence="8">CBHHK067</strain>
    </source>
</reference>
<comment type="similarity">
    <text evidence="1 3">Belongs to the peptidase A1 family.</text>
</comment>
<feature type="transmembrane region" description="Helical" evidence="5">
    <location>
        <begin position="452"/>
        <end position="471"/>
    </location>
</feature>
<evidence type="ECO:0000313" key="8">
    <source>
        <dbReference type="EMBL" id="KAJ7694404.1"/>
    </source>
</evidence>
<evidence type="ECO:0000256" key="2">
    <source>
        <dbReference type="ARBA" id="ARBA00022750"/>
    </source>
</evidence>
<keyword evidence="6" id="KW-0732">Signal</keyword>
<protein>
    <submittedName>
        <fullName evidence="8">Aspartic peptidase domain-containing protein</fullName>
    </submittedName>
</protein>
<evidence type="ECO:0000313" key="9">
    <source>
        <dbReference type="Proteomes" id="UP001221757"/>
    </source>
</evidence>
<dbReference type="PRINTS" id="PR00792">
    <property type="entry name" value="PEPSIN"/>
</dbReference>
<dbReference type="PROSITE" id="PS51767">
    <property type="entry name" value="PEPTIDASE_A1"/>
    <property type="match status" value="1"/>
</dbReference>
<dbReference type="GO" id="GO:0004190">
    <property type="term" value="F:aspartic-type endopeptidase activity"/>
    <property type="evidence" value="ECO:0007669"/>
    <property type="project" value="UniProtKB-KW"/>
</dbReference>
<feature type="chain" id="PRO_5042189562" evidence="6">
    <location>
        <begin position="21"/>
        <end position="495"/>
    </location>
</feature>
<dbReference type="Gene3D" id="2.40.70.10">
    <property type="entry name" value="Acid Proteases"/>
    <property type="match status" value="2"/>
</dbReference>
<dbReference type="PROSITE" id="PS00141">
    <property type="entry name" value="ASP_PROTEASE"/>
    <property type="match status" value="1"/>
</dbReference>
<dbReference type="InterPro" id="IPR001969">
    <property type="entry name" value="Aspartic_peptidase_AS"/>
</dbReference>
<dbReference type="EMBL" id="JARKIE010000042">
    <property type="protein sequence ID" value="KAJ7694404.1"/>
    <property type="molecule type" value="Genomic_DNA"/>
</dbReference>
<keyword evidence="3" id="KW-0645">Protease</keyword>
<dbReference type="SUPFAM" id="SSF50630">
    <property type="entry name" value="Acid proteases"/>
    <property type="match status" value="1"/>
</dbReference>
<evidence type="ECO:0000256" key="6">
    <source>
        <dbReference type="SAM" id="SignalP"/>
    </source>
</evidence>
<gene>
    <name evidence="8" type="ORF">B0H17DRAFT_1057544</name>
</gene>
<feature type="signal peptide" evidence="6">
    <location>
        <begin position="1"/>
        <end position="20"/>
    </location>
</feature>
<feature type="domain" description="Peptidase A1" evidence="7">
    <location>
        <begin position="66"/>
        <end position="372"/>
    </location>
</feature>
<organism evidence="8 9">
    <name type="scientific">Mycena rosella</name>
    <name type="common">Pink bonnet</name>
    <name type="synonym">Agaricus rosellus</name>
    <dbReference type="NCBI Taxonomy" id="1033263"/>
    <lineage>
        <taxon>Eukaryota</taxon>
        <taxon>Fungi</taxon>
        <taxon>Dikarya</taxon>
        <taxon>Basidiomycota</taxon>
        <taxon>Agaricomycotina</taxon>
        <taxon>Agaricomycetes</taxon>
        <taxon>Agaricomycetidae</taxon>
        <taxon>Agaricales</taxon>
        <taxon>Marasmiineae</taxon>
        <taxon>Mycenaceae</taxon>
        <taxon>Mycena</taxon>
    </lineage>
</organism>
<accession>A0AAD7DL98</accession>
<dbReference type="InterPro" id="IPR001461">
    <property type="entry name" value="Aspartic_peptidase_A1"/>
</dbReference>
<evidence type="ECO:0000256" key="4">
    <source>
        <dbReference type="SAM" id="MobiDB-lite"/>
    </source>
</evidence>
<evidence type="ECO:0000256" key="1">
    <source>
        <dbReference type="ARBA" id="ARBA00007447"/>
    </source>
</evidence>
<dbReference type="Pfam" id="PF00026">
    <property type="entry name" value="Asp"/>
    <property type="match status" value="1"/>
</dbReference>
<evidence type="ECO:0000256" key="5">
    <source>
        <dbReference type="SAM" id="Phobius"/>
    </source>
</evidence>
<keyword evidence="9" id="KW-1185">Reference proteome</keyword>
<proteinExistence type="inferred from homology"/>
<dbReference type="InterPro" id="IPR021109">
    <property type="entry name" value="Peptidase_aspartic_dom_sf"/>
</dbReference>
<keyword evidence="5" id="KW-1133">Transmembrane helix</keyword>
<evidence type="ECO:0000259" key="7">
    <source>
        <dbReference type="PROSITE" id="PS51767"/>
    </source>
</evidence>
<keyword evidence="5" id="KW-0812">Transmembrane</keyword>
<name>A0AAD7DL98_MYCRO</name>
<dbReference type="InterPro" id="IPR033121">
    <property type="entry name" value="PEPTIDASE_A1"/>
</dbReference>
<dbReference type="InterPro" id="IPR034164">
    <property type="entry name" value="Pepsin-like_dom"/>
</dbReference>
<dbReference type="GO" id="GO:0006508">
    <property type="term" value="P:proteolysis"/>
    <property type="evidence" value="ECO:0007669"/>
    <property type="project" value="UniProtKB-KW"/>
</dbReference>
<dbReference type="Proteomes" id="UP001221757">
    <property type="component" value="Unassembled WGS sequence"/>
</dbReference>
<dbReference type="PANTHER" id="PTHR47966">
    <property type="entry name" value="BETA-SITE APP-CLEAVING ENZYME, ISOFORM A-RELATED"/>
    <property type="match status" value="1"/>
</dbReference>
<sequence length="495" mass="52771">MWLFSLAWLLLLLAARSSLALVIRARPDPAHLNGWPAMGATAMTATAISIPRAKASGTLENIQGRYVTTISLNGRDFRVAIDTGSSDLWVLTSPEFQYSDTALPVEIDYVDGEVDGTVGFASMQLGGYTFVNVSFIDFESIVDLGLDGLIGLSFDGSASDIASVLAEQNMSGGEPFLSNVMDPEQDNFFALSLSRTDDLEGSADASFTINELDEKYDGITDAPKIPLFPGDNGRWSIVVDALTVDGKDIPLVSTVPNAPNGSLVVLMDTGTPTATLPADLLYALYSHIPGASVSVDDDLMWFAVPCNTSAIITVFIGGLPYPIHPLDLAEIQTGVDTNGNNFDALFGGTFMRNAYSVFNFGDSVGKSSSGPASIQLLSQTDPRSAAADVQNVRMAQLANFPPEFDGTLPDFLPVSPGSSRPANTNTSAIRTSSGISNTSEFSASDESRVRRYALIMLVVLVLGATGYSLYVKRSGMTSVSIRTPQYIPVEMREEV</sequence>
<keyword evidence="2 3" id="KW-0064">Aspartyl protease</keyword>
<evidence type="ECO:0000256" key="3">
    <source>
        <dbReference type="RuleBase" id="RU000454"/>
    </source>
</evidence>
<dbReference type="AlphaFoldDB" id="A0AAD7DL98"/>
<feature type="region of interest" description="Disordered" evidence="4">
    <location>
        <begin position="417"/>
        <end position="441"/>
    </location>
</feature>